<evidence type="ECO:0000313" key="3">
    <source>
        <dbReference type="Proteomes" id="UP000007947"/>
    </source>
</evidence>
<accession>F5XJV8</accession>
<keyword evidence="3" id="KW-1185">Reference proteome</keyword>
<dbReference type="STRING" id="1032480.MLP_04400"/>
<dbReference type="HOGENOM" id="CLU_2634127_0_0_11"/>
<evidence type="ECO:0000259" key="1">
    <source>
        <dbReference type="Pfam" id="PF22513"/>
    </source>
</evidence>
<dbReference type="Gene3D" id="1.10.1220.10">
    <property type="entry name" value="Met repressor-like"/>
    <property type="match status" value="1"/>
</dbReference>
<dbReference type="AlphaFoldDB" id="F5XJV8"/>
<name>F5XJV8_MICPN</name>
<sequence length="77" mass="8814">MTAVHIRNVPEETVARLKQRAAARGHSLEAELRIVLDEAALAPLARRRRKINWPTYRSGVVEPFDRADFYPDEDADD</sequence>
<dbReference type="eggNOG" id="COG4691">
    <property type="taxonomic scope" value="Bacteria"/>
</dbReference>
<dbReference type="InterPro" id="IPR010985">
    <property type="entry name" value="Ribbon_hlx_hlx"/>
</dbReference>
<dbReference type="InterPro" id="IPR013321">
    <property type="entry name" value="Arc_rbn_hlx_hlx"/>
</dbReference>
<dbReference type="OrthoDB" id="2389872at2"/>
<dbReference type="EMBL" id="AP012204">
    <property type="protein sequence ID" value="BAK33454.1"/>
    <property type="molecule type" value="Genomic_DNA"/>
</dbReference>
<dbReference type="GO" id="GO:0006355">
    <property type="term" value="P:regulation of DNA-templated transcription"/>
    <property type="evidence" value="ECO:0007669"/>
    <property type="project" value="InterPro"/>
</dbReference>
<dbReference type="Pfam" id="PF22513">
    <property type="entry name" value="FitA-like_RHH"/>
    <property type="match status" value="1"/>
</dbReference>
<gene>
    <name evidence="2" type="ordered locus">MLP_04400</name>
</gene>
<dbReference type="SUPFAM" id="SSF47598">
    <property type="entry name" value="Ribbon-helix-helix"/>
    <property type="match status" value="1"/>
</dbReference>
<organism evidence="2 3">
    <name type="scientific">Microlunatus phosphovorus (strain ATCC 700054 / DSM 10555 / JCM 9379 / NBRC 101784 / NCIMB 13414 / VKM Ac-1990 / NM-1)</name>
    <dbReference type="NCBI Taxonomy" id="1032480"/>
    <lineage>
        <taxon>Bacteria</taxon>
        <taxon>Bacillati</taxon>
        <taxon>Actinomycetota</taxon>
        <taxon>Actinomycetes</taxon>
        <taxon>Propionibacteriales</taxon>
        <taxon>Propionibacteriaceae</taxon>
        <taxon>Microlunatus</taxon>
    </lineage>
</organism>
<evidence type="ECO:0000313" key="2">
    <source>
        <dbReference type="EMBL" id="BAK33454.1"/>
    </source>
</evidence>
<reference evidence="2 3" key="1">
    <citation type="submission" date="2011-05" db="EMBL/GenBank/DDBJ databases">
        <title>Whole genome sequence of Microlunatus phosphovorus NM-1.</title>
        <authorList>
            <person name="Hosoyama A."/>
            <person name="Sasaki K."/>
            <person name="Harada T."/>
            <person name="Igarashi R."/>
            <person name="Kawakoshi A."/>
            <person name="Sasagawa M."/>
            <person name="Fukada J."/>
            <person name="Nakamura S."/>
            <person name="Katano Y."/>
            <person name="Hanada S."/>
            <person name="Kamagata Y."/>
            <person name="Nakamura N."/>
            <person name="Yamazaki S."/>
            <person name="Fujita N."/>
        </authorList>
    </citation>
    <scope>NUCLEOTIDE SEQUENCE [LARGE SCALE GENOMIC DNA]</scope>
    <source>
        <strain evidence="3">ATCC 700054 / DSM 10555 / JCM 9379 / NBRC 101784 / NCIMB 13414 / VKM Ac-1990 / NM-1</strain>
    </source>
</reference>
<proteinExistence type="predicted"/>
<dbReference type="KEGG" id="mph:MLP_04400"/>
<feature type="domain" description="Antitoxin FitA-like ribbon-helix-helix" evidence="1">
    <location>
        <begin position="3"/>
        <end position="40"/>
    </location>
</feature>
<protein>
    <recommendedName>
        <fullName evidence="1">Antitoxin FitA-like ribbon-helix-helix domain-containing protein</fullName>
    </recommendedName>
</protein>
<dbReference type="RefSeq" id="WP_013861343.1">
    <property type="nucleotide sequence ID" value="NC_015635.1"/>
</dbReference>
<dbReference type="InterPro" id="IPR053853">
    <property type="entry name" value="FitA-like_RHH"/>
</dbReference>
<dbReference type="Proteomes" id="UP000007947">
    <property type="component" value="Chromosome"/>
</dbReference>